<feature type="compositionally biased region" description="Basic and acidic residues" evidence="1">
    <location>
        <begin position="220"/>
        <end position="234"/>
    </location>
</feature>
<dbReference type="PANTHER" id="PTHR13958">
    <property type="entry name" value="CENTROSOME-ASSOCIATED PROTEIN 350"/>
    <property type="match status" value="1"/>
</dbReference>
<evidence type="ECO:0000313" key="4">
    <source>
        <dbReference type="Proteomes" id="UP000694428"/>
    </source>
</evidence>
<accession>A0A8C9FI66</accession>
<keyword evidence="2" id="KW-0472">Membrane</keyword>
<name>A0A8C9FI66_PAVCR</name>
<feature type="region of interest" description="Disordered" evidence="1">
    <location>
        <begin position="219"/>
        <end position="257"/>
    </location>
</feature>
<keyword evidence="2" id="KW-0812">Transmembrane</keyword>
<dbReference type="PANTHER" id="PTHR13958:SF3">
    <property type="entry name" value="CAP-GLY DOMAIN-CONTAINING PROTEIN-RELATED"/>
    <property type="match status" value="1"/>
</dbReference>
<dbReference type="AlphaFoldDB" id="A0A8C9FI66"/>
<dbReference type="InterPro" id="IPR028750">
    <property type="entry name" value="CEP350/CC187"/>
</dbReference>
<evidence type="ECO:0000256" key="2">
    <source>
        <dbReference type="SAM" id="Phobius"/>
    </source>
</evidence>
<dbReference type="Proteomes" id="UP000694428">
    <property type="component" value="Unplaced"/>
</dbReference>
<evidence type="ECO:0000256" key="1">
    <source>
        <dbReference type="SAM" id="MobiDB-lite"/>
    </source>
</evidence>
<keyword evidence="4" id="KW-1185">Reference proteome</keyword>
<feature type="transmembrane region" description="Helical" evidence="2">
    <location>
        <begin position="305"/>
        <end position="322"/>
    </location>
</feature>
<dbReference type="Ensembl" id="ENSPSTT00000017187.1">
    <property type="protein sequence ID" value="ENSPSTP00000016399.1"/>
    <property type="gene ID" value="ENSPSTG00000011655.1"/>
</dbReference>
<sequence length="326" mass="36766">ITIVYTCTDVMGRVIHDRDERDLHRRDFESPCSAADETVVRYLNDGPAIDALQNNEAFLKAVTPPRLEEEKTSSSRGDESSIKAPLSNTSQDGELKVSFPSATSTSAHRLEILKRRQHDAKLEKLKERIRKQWEHSEELGGRGQHSGFAEQPVVITNVENTVTLKVRKVTAAPAAPAYKGFNPAETKIRAPDGKIWHEQGFHISRELYRDIALQLTENSTMKEKPIERNKERKASRPVRKVQKLPQSSNPESKQGGNYVISASSWREGQKLVKKLLGPAPKIEHDRRAVSSDRTGRERTAKSGKFFITVLSFIVLNLLYNFACLQD</sequence>
<feature type="compositionally biased region" description="Polar residues" evidence="1">
    <location>
        <begin position="244"/>
        <end position="257"/>
    </location>
</feature>
<keyword evidence="2" id="KW-1133">Transmembrane helix</keyword>
<organism evidence="3 4">
    <name type="scientific">Pavo cristatus</name>
    <name type="common">Indian peafowl</name>
    <name type="synonym">Blue peafowl</name>
    <dbReference type="NCBI Taxonomy" id="9049"/>
    <lineage>
        <taxon>Eukaryota</taxon>
        <taxon>Metazoa</taxon>
        <taxon>Chordata</taxon>
        <taxon>Craniata</taxon>
        <taxon>Vertebrata</taxon>
        <taxon>Euteleostomi</taxon>
        <taxon>Archelosauria</taxon>
        <taxon>Archosauria</taxon>
        <taxon>Dinosauria</taxon>
        <taxon>Saurischia</taxon>
        <taxon>Theropoda</taxon>
        <taxon>Coelurosauria</taxon>
        <taxon>Aves</taxon>
        <taxon>Neognathae</taxon>
        <taxon>Galloanserae</taxon>
        <taxon>Galliformes</taxon>
        <taxon>Phasianidae</taxon>
        <taxon>Phasianinae</taxon>
        <taxon>Pavo</taxon>
    </lineage>
</organism>
<proteinExistence type="predicted"/>
<dbReference type="GO" id="GO:0034453">
    <property type="term" value="P:microtubule anchoring"/>
    <property type="evidence" value="ECO:0007669"/>
    <property type="project" value="InterPro"/>
</dbReference>
<dbReference type="GO" id="GO:0008017">
    <property type="term" value="F:microtubule binding"/>
    <property type="evidence" value="ECO:0007669"/>
    <property type="project" value="InterPro"/>
</dbReference>
<evidence type="ECO:0000313" key="3">
    <source>
        <dbReference type="Ensembl" id="ENSPSTP00000016399.1"/>
    </source>
</evidence>
<feature type="compositionally biased region" description="Basic and acidic residues" evidence="1">
    <location>
        <begin position="66"/>
        <end position="81"/>
    </location>
</feature>
<protein>
    <submittedName>
        <fullName evidence="3">Uncharacterized protein</fullName>
    </submittedName>
</protein>
<reference evidence="3" key="2">
    <citation type="submission" date="2025-09" db="UniProtKB">
        <authorList>
            <consortium name="Ensembl"/>
        </authorList>
    </citation>
    <scope>IDENTIFICATION</scope>
</reference>
<dbReference type="GO" id="GO:0005813">
    <property type="term" value="C:centrosome"/>
    <property type="evidence" value="ECO:0007669"/>
    <property type="project" value="InterPro"/>
</dbReference>
<reference evidence="3" key="1">
    <citation type="submission" date="2025-08" db="UniProtKB">
        <authorList>
            <consortium name="Ensembl"/>
        </authorList>
    </citation>
    <scope>IDENTIFICATION</scope>
</reference>
<feature type="region of interest" description="Disordered" evidence="1">
    <location>
        <begin position="61"/>
        <end position="96"/>
    </location>
</feature>